<organism evidence="3">
    <name type="scientific">Nippostrongylus brasiliensis</name>
    <name type="common">Rat hookworm</name>
    <dbReference type="NCBI Taxonomy" id="27835"/>
    <lineage>
        <taxon>Eukaryota</taxon>
        <taxon>Metazoa</taxon>
        <taxon>Ecdysozoa</taxon>
        <taxon>Nematoda</taxon>
        <taxon>Chromadorea</taxon>
        <taxon>Rhabditida</taxon>
        <taxon>Rhabditina</taxon>
        <taxon>Rhabditomorpha</taxon>
        <taxon>Strongyloidea</taxon>
        <taxon>Heligmosomidae</taxon>
        <taxon>Nippostrongylus</taxon>
    </lineage>
</organism>
<dbReference type="AlphaFoldDB" id="A0A0N4Y0L9"/>
<protein>
    <submittedName>
        <fullName evidence="1 3">Uncharacterized protein</fullName>
    </submittedName>
</protein>
<evidence type="ECO:0000313" key="3">
    <source>
        <dbReference type="WBParaSite" id="NBR_0000908901-mRNA-1"/>
    </source>
</evidence>
<reference evidence="1 2" key="2">
    <citation type="submission" date="2018-11" db="EMBL/GenBank/DDBJ databases">
        <authorList>
            <consortium name="Pathogen Informatics"/>
        </authorList>
    </citation>
    <scope>NUCLEOTIDE SEQUENCE [LARGE SCALE GENOMIC DNA]</scope>
</reference>
<dbReference type="Proteomes" id="UP000271162">
    <property type="component" value="Unassembled WGS sequence"/>
</dbReference>
<keyword evidence="2" id="KW-1185">Reference proteome</keyword>
<dbReference type="EMBL" id="UYSL01020089">
    <property type="protein sequence ID" value="VDL72679.1"/>
    <property type="molecule type" value="Genomic_DNA"/>
</dbReference>
<name>A0A0N4Y0L9_NIPBR</name>
<evidence type="ECO:0000313" key="2">
    <source>
        <dbReference type="Proteomes" id="UP000271162"/>
    </source>
</evidence>
<gene>
    <name evidence="1" type="ORF">NBR_LOCUS9090</name>
</gene>
<proteinExistence type="predicted"/>
<evidence type="ECO:0000313" key="1">
    <source>
        <dbReference type="EMBL" id="VDL72679.1"/>
    </source>
</evidence>
<dbReference type="WBParaSite" id="NBR_0000908901-mRNA-1">
    <property type="protein sequence ID" value="NBR_0000908901-mRNA-1"/>
    <property type="gene ID" value="NBR_0000908901"/>
</dbReference>
<reference evidence="3" key="1">
    <citation type="submission" date="2017-02" db="UniProtKB">
        <authorList>
            <consortium name="WormBaseParasite"/>
        </authorList>
    </citation>
    <scope>IDENTIFICATION</scope>
</reference>
<sequence length="107" mass="12676">MRRLTASGNSEGARGDVVGILLTLYPVLEPLVVLSCVTSYGEALKIRFGRASAHKIRRRGNIYYYAYNNFKKNYYYAYNNNYKNNYYYAYNNYNKNYYYAHNNIKKN</sequence>
<accession>A0A0N4Y0L9</accession>